<evidence type="ECO:0000313" key="2">
    <source>
        <dbReference type="Proteomes" id="UP000509345"/>
    </source>
</evidence>
<dbReference type="RefSeq" id="WP_176144078.1">
    <property type="nucleotide sequence ID" value="NZ_CP054926.1"/>
</dbReference>
<dbReference type="Proteomes" id="UP000509345">
    <property type="component" value="Chromosome"/>
</dbReference>
<evidence type="ECO:0000313" key="1">
    <source>
        <dbReference type="EMBL" id="QKW44062.1"/>
    </source>
</evidence>
<dbReference type="InterPro" id="IPR024747">
    <property type="entry name" value="Pyridox_Oxase-rel"/>
</dbReference>
<name>A0A7H8MPZ5_STRMI</name>
<protein>
    <submittedName>
        <fullName evidence="1">Pyridoxamine 5'-phosphate oxidase family protein</fullName>
    </submittedName>
</protein>
<dbReference type="SUPFAM" id="SSF50475">
    <property type="entry name" value="FMN-binding split barrel"/>
    <property type="match status" value="1"/>
</dbReference>
<reference evidence="1 2" key="1">
    <citation type="submission" date="2020-06" db="EMBL/GenBank/DDBJ databases">
        <title>Genome mining for natural products.</title>
        <authorList>
            <person name="Zhang B."/>
            <person name="Shi J."/>
            <person name="Ge H."/>
        </authorList>
    </citation>
    <scope>NUCLEOTIDE SEQUENCE [LARGE SCALE GENOMIC DNA]</scope>
    <source>
        <strain evidence="1 2">NA06532</strain>
    </source>
</reference>
<sequence>MPSDESPAPAPVSPIELLGRVPYGRLATSMRALPFLAVARHIVSDGRILLRMHSGFGYHEACDGSVVAYGADNYNAASADEGDGLWSVQFTGPAEIVHPCPEQAELFGAAPVSANGEPFAPAYLRVDPHFVTEHTLDFGASQLVRHAA</sequence>
<organism evidence="1 2">
    <name type="scientific">Streptomyces microflavus</name>
    <name type="common">Streptomyces lipmanii</name>
    <dbReference type="NCBI Taxonomy" id="1919"/>
    <lineage>
        <taxon>Bacteria</taxon>
        <taxon>Bacillati</taxon>
        <taxon>Actinomycetota</taxon>
        <taxon>Actinomycetes</taxon>
        <taxon>Kitasatosporales</taxon>
        <taxon>Streptomycetaceae</taxon>
        <taxon>Streptomyces</taxon>
    </lineage>
</organism>
<proteinExistence type="predicted"/>
<dbReference type="Gene3D" id="2.30.110.10">
    <property type="entry name" value="Electron Transport, Fmn-binding Protein, Chain A"/>
    <property type="match status" value="1"/>
</dbReference>
<dbReference type="GeneID" id="87632892"/>
<dbReference type="AlphaFoldDB" id="A0A7H8MPZ5"/>
<dbReference type="Pfam" id="PF12900">
    <property type="entry name" value="Pyridox_ox_2"/>
    <property type="match status" value="1"/>
</dbReference>
<dbReference type="EMBL" id="CP054926">
    <property type="protein sequence ID" value="QKW44062.1"/>
    <property type="molecule type" value="Genomic_DNA"/>
</dbReference>
<dbReference type="InterPro" id="IPR012349">
    <property type="entry name" value="Split_barrel_FMN-bd"/>
</dbReference>
<gene>
    <name evidence="1" type="ORF">HUT09_16780</name>
</gene>
<accession>A0A7H8MPZ5</accession>